<dbReference type="Proteomes" id="UP000557392">
    <property type="component" value="Unassembled WGS sequence"/>
</dbReference>
<reference evidence="2 3" key="1">
    <citation type="submission" date="2020-08" db="EMBL/GenBank/DDBJ databases">
        <title>Genomic Encyclopedia of Type Strains, Phase IV (KMG-IV): sequencing the most valuable type-strain genomes for metagenomic binning, comparative biology and taxonomic classification.</title>
        <authorList>
            <person name="Goeker M."/>
        </authorList>
    </citation>
    <scope>NUCLEOTIDE SEQUENCE [LARGE SCALE GENOMIC DNA]</scope>
    <source>
        <strain evidence="2 3">DSM 101806</strain>
    </source>
</reference>
<organism evidence="2 3">
    <name type="scientific">Sphingomonas kyeonggiensis</name>
    <dbReference type="NCBI Taxonomy" id="1268553"/>
    <lineage>
        <taxon>Bacteria</taxon>
        <taxon>Pseudomonadati</taxon>
        <taxon>Pseudomonadota</taxon>
        <taxon>Alphaproteobacteria</taxon>
        <taxon>Sphingomonadales</taxon>
        <taxon>Sphingomonadaceae</taxon>
        <taxon>Sphingomonas</taxon>
    </lineage>
</organism>
<keyword evidence="1" id="KW-1133">Transmembrane helix</keyword>
<feature type="transmembrane region" description="Helical" evidence="1">
    <location>
        <begin position="36"/>
        <end position="54"/>
    </location>
</feature>
<accession>A0A7W6JWY2</accession>
<feature type="transmembrane region" description="Helical" evidence="1">
    <location>
        <begin position="101"/>
        <end position="127"/>
    </location>
</feature>
<name>A0A7W6JWY2_9SPHN</name>
<feature type="transmembrane region" description="Helical" evidence="1">
    <location>
        <begin position="60"/>
        <end position="80"/>
    </location>
</feature>
<comment type="caution">
    <text evidence="2">The sequence shown here is derived from an EMBL/GenBank/DDBJ whole genome shotgun (WGS) entry which is preliminary data.</text>
</comment>
<evidence type="ECO:0000256" key="1">
    <source>
        <dbReference type="SAM" id="Phobius"/>
    </source>
</evidence>
<gene>
    <name evidence="2" type="ORF">GGR46_004550</name>
</gene>
<keyword evidence="1" id="KW-0812">Transmembrane</keyword>
<feature type="transmembrane region" description="Helical" evidence="1">
    <location>
        <begin position="133"/>
        <end position="152"/>
    </location>
</feature>
<protein>
    <submittedName>
        <fullName evidence="2">Uncharacterized protein</fullName>
    </submittedName>
</protein>
<evidence type="ECO:0000313" key="3">
    <source>
        <dbReference type="Proteomes" id="UP000557392"/>
    </source>
</evidence>
<dbReference type="EMBL" id="JACIEH010000004">
    <property type="protein sequence ID" value="MBB4100961.1"/>
    <property type="molecule type" value="Genomic_DNA"/>
</dbReference>
<proteinExistence type="predicted"/>
<keyword evidence="1" id="KW-0472">Membrane</keyword>
<keyword evidence="3" id="KW-1185">Reference proteome</keyword>
<dbReference type="RefSeq" id="WP_184000310.1">
    <property type="nucleotide sequence ID" value="NZ_JACIEH010000004.1"/>
</dbReference>
<dbReference type="AlphaFoldDB" id="A0A7W6JWY2"/>
<evidence type="ECO:0000313" key="2">
    <source>
        <dbReference type="EMBL" id="MBB4100961.1"/>
    </source>
</evidence>
<sequence length="167" mass="18531">MSKFNERLFAKLDAASERTGIPALARHEVRRRHLRWIPIFALALAIGGWIWGLARPDATQLGYAAISAGFALGVFLPIFGPIKAWGTPGADEFDRQLRQRAFLAGFATVAFTAFLGLWLTLALTLIGNWSRDVLIGQIANFAYMLFVLYLTVPTLYASWTTQPADED</sequence>